<comment type="caution">
    <text evidence="1">The sequence shown here is derived from an EMBL/GenBank/DDBJ whole genome shotgun (WGS) entry which is preliminary data.</text>
</comment>
<name>A0A4Z1FKB8_9HELO</name>
<reference evidence="1 2" key="1">
    <citation type="submission" date="2017-12" db="EMBL/GenBank/DDBJ databases">
        <title>Comparative genomics of Botrytis spp.</title>
        <authorList>
            <person name="Valero-Jimenez C.A."/>
            <person name="Tapia P."/>
            <person name="Veloso J."/>
            <person name="Silva-Moreno E."/>
            <person name="Staats M."/>
            <person name="Valdes J.H."/>
            <person name="Van Kan J.A.L."/>
        </authorList>
    </citation>
    <scope>NUCLEOTIDE SEQUENCE [LARGE SCALE GENOMIC DNA]</scope>
    <source>
        <strain evidence="1 2">Bp0003</strain>
    </source>
</reference>
<dbReference type="AlphaFoldDB" id="A0A4Z1FKB8"/>
<protein>
    <submittedName>
        <fullName evidence="1">Uncharacterized protein</fullName>
    </submittedName>
</protein>
<evidence type="ECO:0000313" key="1">
    <source>
        <dbReference type="EMBL" id="TGO25244.1"/>
    </source>
</evidence>
<dbReference type="Proteomes" id="UP000297910">
    <property type="component" value="Unassembled WGS sequence"/>
</dbReference>
<evidence type="ECO:0000313" key="2">
    <source>
        <dbReference type="Proteomes" id="UP000297910"/>
    </source>
</evidence>
<dbReference type="EMBL" id="PQXI01000084">
    <property type="protein sequence ID" value="TGO25244.1"/>
    <property type="molecule type" value="Genomic_DNA"/>
</dbReference>
<gene>
    <name evidence="1" type="ORF">BPAE_0084g00110</name>
</gene>
<organism evidence="1 2">
    <name type="scientific">Botrytis paeoniae</name>
    <dbReference type="NCBI Taxonomy" id="278948"/>
    <lineage>
        <taxon>Eukaryota</taxon>
        <taxon>Fungi</taxon>
        <taxon>Dikarya</taxon>
        <taxon>Ascomycota</taxon>
        <taxon>Pezizomycotina</taxon>
        <taxon>Leotiomycetes</taxon>
        <taxon>Helotiales</taxon>
        <taxon>Sclerotiniaceae</taxon>
        <taxon>Botrytis</taxon>
    </lineage>
</organism>
<sequence length="60" mass="6840">MKDRLVEASRESSKFYGGTQITSTVIYFKISTKEQSSPNLYGEKYINIICFAIISILLKD</sequence>
<keyword evidence="2" id="KW-1185">Reference proteome</keyword>
<accession>A0A4Z1FKB8</accession>
<proteinExistence type="predicted"/>